<dbReference type="Pfam" id="PF00725">
    <property type="entry name" value="3HCDH"/>
    <property type="match status" value="1"/>
</dbReference>
<comment type="similarity">
    <text evidence="2">In the central section; belongs to the 3-hydroxyacyl-CoA dehydrogenase family.</text>
</comment>
<name>A0A5S9IHR0_UABAM</name>
<comment type="similarity">
    <text evidence="3">In the N-terminal section; belongs to the enoyl-CoA hydratase/isomerase family.</text>
</comment>
<evidence type="ECO:0000256" key="6">
    <source>
        <dbReference type="ARBA" id="ARBA00022963"/>
    </source>
</evidence>
<accession>A0A5S9IHR0</accession>
<reference evidence="16 17" key="1">
    <citation type="submission" date="2019-08" db="EMBL/GenBank/DDBJ databases">
        <title>Complete genome sequence of Candidatus Uab amorphum.</title>
        <authorList>
            <person name="Shiratori T."/>
            <person name="Suzuki S."/>
            <person name="Kakizawa Y."/>
            <person name="Ishida K."/>
        </authorList>
    </citation>
    <scope>NUCLEOTIDE SEQUENCE [LARGE SCALE GENOMIC DNA]</scope>
    <source>
        <strain evidence="16 17">SRT547</strain>
    </source>
</reference>
<dbReference type="UniPathway" id="UPA00659"/>
<dbReference type="PANTHER" id="PTHR43612:SF3">
    <property type="entry name" value="TRIFUNCTIONAL ENZYME SUBUNIT ALPHA, MITOCHONDRIAL"/>
    <property type="match status" value="1"/>
</dbReference>
<feature type="domain" description="3-hydroxyacyl-CoA dehydrogenase C-terminal" evidence="14">
    <location>
        <begin position="496"/>
        <end position="590"/>
    </location>
</feature>
<dbReference type="PANTHER" id="PTHR43612">
    <property type="entry name" value="TRIFUNCTIONAL ENZYME SUBUNIT ALPHA"/>
    <property type="match status" value="1"/>
</dbReference>
<dbReference type="EMBL" id="AP019860">
    <property type="protein sequence ID" value="BBM81706.1"/>
    <property type="molecule type" value="Genomic_DNA"/>
</dbReference>
<dbReference type="Gene3D" id="3.90.226.10">
    <property type="entry name" value="2-enoyl-CoA Hydratase, Chain A, domain 1"/>
    <property type="match status" value="1"/>
</dbReference>
<keyword evidence="8" id="KW-0520">NAD</keyword>
<evidence type="ECO:0000256" key="5">
    <source>
        <dbReference type="ARBA" id="ARBA00022832"/>
    </source>
</evidence>
<dbReference type="NCBIfam" id="NF008363">
    <property type="entry name" value="PRK11154.1"/>
    <property type="match status" value="1"/>
</dbReference>
<keyword evidence="11" id="KW-0511">Multifunctional enzyme</keyword>
<keyword evidence="17" id="KW-1185">Reference proteome</keyword>
<dbReference type="SUPFAM" id="SSF48179">
    <property type="entry name" value="6-phosphogluconate dehydrogenase C-terminal domain-like"/>
    <property type="match status" value="2"/>
</dbReference>
<dbReference type="InterPro" id="IPR006176">
    <property type="entry name" value="3-OHacyl-CoA_DH_NAD-bd"/>
</dbReference>
<dbReference type="Gene3D" id="3.40.50.720">
    <property type="entry name" value="NAD(P)-binding Rossmann-like Domain"/>
    <property type="match status" value="1"/>
</dbReference>
<dbReference type="InterPro" id="IPR008927">
    <property type="entry name" value="6-PGluconate_DH-like_C_sf"/>
</dbReference>
<comment type="catalytic activity">
    <reaction evidence="12">
        <text>a (3S)-3-hydroxyacyl-CoA + NAD(+) = a 3-oxoacyl-CoA + NADH + H(+)</text>
        <dbReference type="Rhea" id="RHEA:22432"/>
        <dbReference type="ChEBI" id="CHEBI:15378"/>
        <dbReference type="ChEBI" id="CHEBI:57318"/>
        <dbReference type="ChEBI" id="CHEBI:57540"/>
        <dbReference type="ChEBI" id="CHEBI:57945"/>
        <dbReference type="ChEBI" id="CHEBI:90726"/>
        <dbReference type="EC" id="1.1.1.35"/>
    </reaction>
</comment>
<evidence type="ECO:0000259" key="14">
    <source>
        <dbReference type="Pfam" id="PF00725"/>
    </source>
</evidence>
<keyword evidence="10" id="KW-0456">Lyase</keyword>
<dbReference type="CDD" id="cd06558">
    <property type="entry name" value="crotonase-like"/>
    <property type="match status" value="1"/>
</dbReference>
<dbReference type="Gene3D" id="1.10.1040.50">
    <property type="match status" value="1"/>
</dbReference>
<dbReference type="RefSeq" id="WP_151965977.1">
    <property type="nucleotide sequence ID" value="NZ_AP019860.1"/>
</dbReference>
<dbReference type="InterPro" id="IPR018376">
    <property type="entry name" value="Enoyl-CoA_hyd/isom_CS"/>
</dbReference>
<evidence type="ECO:0000256" key="3">
    <source>
        <dbReference type="ARBA" id="ARBA00008750"/>
    </source>
</evidence>
<evidence type="ECO:0000256" key="11">
    <source>
        <dbReference type="ARBA" id="ARBA00023268"/>
    </source>
</evidence>
<evidence type="ECO:0000256" key="1">
    <source>
        <dbReference type="ARBA" id="ARBA00005005"/>
    </source>
</evidence>
<dbReference type="InterPro" id="IPR036291">
    <property type="entry name" value="NAD(P)-bd_dom_sf"/>
</dbReference>
<dbReference type="EC" id="4.2.1.17" evidence="4"/>
<dbReference type="OrthoDB" id="9771883at2"/>
<evidence type="ECO:0000313" key="17">
    <source>
        <dbReference type="Proteomes" id="UP000326354"/>
    </source>
</evidence>
<dbReference type="InterPro" id="IPR001753">
    <property type="entry name" value="Enoyl-CoA_hydra/iso"/>
</dbReference>
<comment type="pathway">
    <text evidence="1">Lipid metabolism; fatty acid beta-oxidation.</text>
</comment>
<dbReference type="SUPFAM" id="SSF52096">
    <property type="entry name" value="ClpP/crotonase"/>
    <property type="match status" value="1"/>
</dbReference>
<dbReference type="GO" id="GO:0016509">
    <property type="term" value="F:long-chain (3S)-3-hydroxyacyl-CoA dehydrogenase (NAD+) activity"/>
    <property type="evidence" value="ECO:0007669"/>
    <property type="project" value="TreeGrafter"/>
</dbReference>
<evidence type="ECO:0000313" key="16">
    <source>
        <dbReference type="EMBL" id="BBM81706.1"/>
    </source>
</evidence>
<evidence type="ECO:0000256" key="10">
    <source>
        <dbReference type="ARBA" id="ARBA00023239"/>
    </source>
</evidence>
<dbReference type="InterPro" id="IPR050136">
    <property type="entry name" value="FA_oxidation_alpha_subunit"/>
</dbReference>
<evidence type="ECO:0000256" key="12">
    <source>
        <dbReference type="ARBA" id="ARBA00049556"/>
    </source>
</evidence>
<keyword evidence="9" id="KW-0443">Lipid metabolism</keyword>
<dbReference type="PROSITE" id="PS00067">
    <property type="entry name" value="3HCDH"/>
    <property type="match status" value="1"/>
</dbReference>
<evidence type="ECO:0000256" key="9">
    <source>
        <dbReference type="ARBA" id="ARBA00023098"/>
    </source>
</evidence>
<dbReference type="Pfam" id="PF02737">
    <property type="entry name" value="3HCDH_N"/>
    <property type="match status" value="1"/>
</dbReference>
<keyword evidence="5" id="KW-0276">Fatty acid metabolism</keyword>
<dbReference type="GO" id="GO:0070403">
    <property type="term" value="F:NAD+ binding"/>
    <property type="evidence" value="ECO:0007669"/>
    <property type="project" value="InterPro"/>
</dbReference>
<evidence type="ECO:0000256" key="13">
    <source>
        <dbReference type="RuleBase" id="RU003707"/>
    </source>
</evidence>
<dbReference type="PROSITE" id="PS00166">
    <property type="entry name" value="ENOYL_COA_HYDRATASE"/>
    <property type="match status" value="1"/>
</dbReference>
<organism evidence="16 17">
    <name type="scientific">Uabimicrobium amorphum</name>
    <dbReference type="NCBI Taxonomy" id="2596890"/>
    <lineage>
        <taxon>Bacteria</taxon>
        <taxon>Pseudomonadati</taxon>
        <taxon>Planctomycetota</taxon>
        <taxon>Candidatus Uabimicrobiia</taxon>
        <taxon>Candidatus Uabimicrobiales</taxon>
        <taxon>Candidatus Uabimicrobiaceae</taxon>
        <taxon>Candidatus Uabimicrobium</taxon>
    </lineage>
</organism>
<dbReference type="GO" id="GO:0004300">
    <property type="term" value="F:enoyl-CoA hydratase activity"/>
    <property type="evidence" value="ECO:0007669"/>
    <property type="project" value="UniProtKB-EC"/>
</dbReference>
<protein>
    <recommendedName>
        <fullName evidence="4">enoyl-CoA hydratase</fullName>
        <ecNumber evidence="4">4.2.1.17</ecNumber>
    </recommendedName>
</protein>
<dbReference type="InterPro" id="IPR006108">
    <property type="entry name" value="3HC_DH_C"/>
</dbReference>
<evidence type="ECO:0000256" key="2">
    <source>
        <dbReference type="ARBA" id="ARBA00007005"/>
    </source>
</evidence>
<dbReference type="Pfam" id="PF00378">
    <property type="entry name" value="ECH_1"/>
    <property type="match status" value="1"/>
</dbReference>
<dbReference type="FunFam" id="3.40.50.720:FF:000009">
    <property type="entry name" value="Fatty oxidation complex, alpha subunit"/>
    <property type="match status" value="1"/>
</dbReference>
<comment type="similarity">
    <text evidence="13">Belongs to the enoyl-CoA hydratase/isomerase family.</text>
</comment>
<keyword evidence="6" id="KW-0442">Lipid degradation</keyword>
<evidence type="ECO:0000256" key="7">
    <source>
        <dbReference type="ARBA" id="ARBA00023002"/>
    </source>
</evidence>
<dbReference type="SUPFAM" id="SSF51735">
    <property type="entry name" value="NAD(P)-binding Rossmann-fold domains"/>
    <property type="match status" value="1"/>
</dbReference>
<evidence type="ECO:0000256" key="4">
    <source>
        <dbReference type="ARBA" id="ARBA00012076"/>
    </source>
</evidence>
<dbReference type="FunFam" id="3.90.226.10:FF:000011">
    <property type="entry name" value="Fatty acid oxidation complex subunit alpha"/>
    <property type="match status" value="1"/>
</dbReference>
<dbReference type="GO" id="GO:0006635">
    <property type="term" value="P:fatty acid beta-oxidation"/>
    <property type="evidence" value="ECO:0007669"/>
    <property type="project" value="UniProtKB-UniPathway"/>
</dbReference>
<dbReference type="KEGG" id="uam:UABAM_00045"/>
<dbReference type="InterPro" id="IPR029045">
    <property type="entry name" value="ClpP/crotonase-like_dom_sf"/>
</dbReference>
<keyword evidence="7" id="KW-0560">Oxidoreductase</keyword>
<gene>
    <name evidence="16" type="ORF">UABAM_00045</name>
</gene>
<dbReference type="InterPro" id="IPR006180">
    <property type="entry name" value="3-OHacyl-CoA_DH_CS"/>
</dbReference>
<dbReference type="AlphaFoldDB" id="A0A5S9IHR0"/>
<proteinExistence type="inferred from homology"/>
<evidence type="ECO:0000256" key="8">
    <source>
        <dbReference type="ARBA" id="ARBA00023027"/>
    </source>
</evidence>
<dbReference type="Proteomes" id="UP000326354">
    <property type="component" value="Chromosome"/>
</dbReference>
<evidence type="ECO:0000259" key="15">
    <source>
        <dbReference type="Pfam" id="PF02737"/>
    </source>
</evidence>
<sequence>MSNAESKDVILQKDDGVALLWLDRQGEKVNTLSVKTLDSFSKLLDELEKDPEVKAVVLISKKKDNFIVGADLDVLQTFDKAEDAQKASQDGNDLLTRVSKFPKPFVAAINGTTMGGGLEVALACHYRIVTDHPKTVLALPEVKLGLLPGGGGTQRLPRLIGIQKALGLMLTGRNVYPHKAKKIGLADEIIHPHGLLQAAKNVALKLTKKPHKRKKRMGFMEKALESTPLTKNIIYNTAKKQVMRQTYGNYPAPLKIIDCVKRGMGTNLKSGLQIESKNFGELVVSPESTQLVNLFFAMTDSKKNPQQDKVKKVEKIGMLGAGLMGAGIANISATKDIRVVLKDISMEAANNGFKNISKDIGVKCKKRIYTAFQKDTILSKVFPTDSYKSLRNTDVVIEAVFEDLDLKRKVLAETEAVVRDDCIFASNTSSLPITDIAAEAKHPERVIGMHYFSPVPKMPLLEIITTDKTADWVTATAYDLGVKQGKTVIVVGDGPGFYTTRILAPLMNEAICLLEEGAKIEDIDRNMKLFGYPVGPITLLDEVGLDVAAHVTDVMNDLFSKRGVTGSNVAKQITDAGLKGRKNGKGFYLYPKKKGKKKTINTDIYRFFGGNSRKTFDREEMQLRVALMMVNEAAVCLQDGILKSPRDGDLGAILGLGFPPFRGGPFRYIDTLGASKVVATLESLQEKHGVRFTPAPILQEYAKNNKKFYN</sequence>
<feature type="domain" description="3-hydroxyacyl-CoA dehydrogenase NAD binding" evidence="15">
    <location>
        <begin position="315"/>
        <end position="493"/>
    </location>
</feature>